<dbReference type="EMBL" id="CP001678">
    <property type="protein sequence ID" value="ACT60279.1"/>
    <property type="molecule type" value="Genomic_DNA"/>
</dbReference>
<organism evidence="1 2">
    <name type="scientific">Hirschia baltica (strain ATCC 49814 / DSM 5838 / IFAM 1418)</name>
    <dbReference type="NCBI Taxonomy" id="582402"/>
    <lineage>
        <taxon>Bacteria</taxon>
        <taxon>Pseudomonadati</taxon>
        <taxon>Pseudomonadota</taxon>
        <taxon>Alphaproteobacteria</taxon>
        <taxon>Hyphomonadales</taxon>
        <taxon>Hyphomonadaceae</taxon>
        <taxon>Hirschia</taxon>
    </lineage>
</organism>
<name>C6XPL4_HIRBI</name>
<reference evidence="2" key="1">
    <citation type="journal article" date="2011" name="J. Bacteriol.">
        <title>Genome sequences of eight morphologically diverse alphaproteobacteria.</title>
        <authorList>
            <consortium name="US DOE Joint Genome Institute"/>
            <person name="Brown P.J."/>
            <person name="Kysela D.T."/>
            <person name="Buechlein A."/>
            <person name="Hemmerich C."/>
            <person name="Brun Y.V."/>
        </authorList>
    </citation>
    <scope>NUCLEOTIDE SEQUENCE [LARGE SCALE GENOMIC DNA]</scope>
    <source>
        <strain evidence="2">ATCC 49814 / DSM 5838 / IFAM 1418</strain>
    </source>
</reference>
<dbReference type="AlphaFoldDB" id="C6XPL4"/>
<gene>
    <name evidence="1" type="ordered locus">Hbal_2604</name>
</gene>
<evidence type="ECO:0000313" key="2">
    <source>
        <dbReference type="Proteomes" id="UP000002745"/>
    </source>
</evidence>
<accession>C6XPL4</accession>
<protein>
    <submittedName>
        <fullName evidence="1">Uncharacterized protein</fullName>
    </submittedName>
</protein>
<dbReference type="Proteomes" id="UP000002745">
    <property type="component" value="Chromosome"/>
</dbReference>
<keyword evidence="2" id="KW-1185">Reference proteome</keyword>
<evidence type="ECO:0000313" key="1">
    <source>
        <dbReference type="EMBL" id="ACT60279.1"/>
    </source>
</evidence>
<dbReference type="KEGG" id="hba:Hbal_2604"/>
<proteinExistence type="predicted"/>
<dbReference type="HOGENOM" id="CLU_2633260_0_0_5"/>
<sequence>MEKSGIKPSFPAVLTHSGIWQTDSENLISQLARDRGNDIENLSLYQYFVRGLYPKYGAMRRENIEMKKTIESLQKTK</sequence>